<evidence type="ECO:0000313" key="15">
    <source>
        <dbReference type="EMBL" id="MBC8602033.1"/>
    </source>
</evidence>
<keyword evidence="5" id="KW-0808">Transferase</keyword>
<proteinExistence type="predicted"/>
<evidence type="ECO:0000256" key="1">
    <source>
        <dbReference type="ARBA" id="ARBA00000085"/>
    </source>
</evidence>
<dbReference type="InterPro" id="IPR003661">
    <property type="entry name" value="HisK_dim/P_dom"/>
</dbReference>
<dbReference type="Gene3D" id="3.30.565.10">
    <property type="entry name" value="Histidine kinase-like ATPase, C-terminal domain"/>
    <property type="match status" value="1"/>
</dbReference>
<dbReference type="InterPro" id="IPR018704">
    <property type="entry name" value="SecYEG/CpoB_TPR"/>
</dbReference>
<dbReference type="SMART" id="SM00387">
    <property type="entry name" value="HATPase_c"/>
    <property type="match status" value="1"/>
</dbReference>
<dbReference type="Gene3D" id="1.10.287.130">
    <property type="match status" value="1"/>
</dbReference>
<evidence type="ECO:0000256" key="13">
    <source>
        <dbReference type="SAM" id="Phobius"/>
    </source>
</evidence>
<comment type="caution">
    <text evidence="16">The sequence shown here is derived from an EMBL/GenBank/DDBJ whole genome shotgun (WGS) entry which is preliminary data.</text>
</comment>
<keyword evidence="12 13" id="KW-0472">Membrane</keyword>
<keyword evidence="7" id="KW-0547">Nucleotide-binding</keyword>
<evidence type="ECO:0000256" key="3">
    <source>
        <dbReference type="ARBA" id="ARBA00012438"/>
    </source>
</evidence>
<evidence type="ECO:0000256" key="9">
    <source>
        <dbReference type="ARBA" id="ARBA00022840"/>
    </source>
</evidence>
<dbReference type="FunFam" id="1.10.287.130:FF:000004">
    <property type="entry name" value="Ethylene receptor 1"/>
    <property type="match status" value="1"/>
</dbReference>
<feature type="transmembrane region" description="Helical" evidence="13">
    <location>
        <begin position="394"/>
        <end position="414"/>
    </location>
</feature>
<dbReference type="GO" id="GO:0000155">
    <property type="term" value="F:phosphorelay sensor kinase activity"/>
    <property type="evidence" value="ECO:0007669"/>
    <property type="project" value="InterPro"/>
</dbReference>
<evidence type="ECO:0000313" key="17">
    <source>
        <dbReference type="Proteomes" id="UP000256321"/>
    </source>
</evidence>
<dbReference type="CDD" id="cd00082">
    <property type="entry name" value="HisKA"/>
    <property type="match status" value="1"/>
</dbReference>
<dbReference type="SUPFAM" id="SSF48452">
    <property type="entry name" value="TPR-like"/>
    <property type="match status" value="1"/>
</dbReference>
<comment type="catalytic activity">
    <reaction evidence="1">
        <text>ATP + protein L-histidine = ADP + protein N-phospho-L-histidine.</text>
        <dbReference type="EC" id="2.7.13.3"/>
    </reaction>
</comment>
<evidence type="ECO:0000256" key="2">
    <source>
        <dbReference type="ARBA" id="ARBA00004370"/>
    </source>
</evidence>
<dbReference type="Gene3D" id="1.25.40.10">
    <property type="entry name" value="Tetratricopeptide repeat domain"/>
    <property type="match status" value="1"/>
</dbReference>
<dbReference type="Pfam" id="PF00512">
    <property type="entry name" value="HisKA"/>
    <property type="match status" value="1"/>
</dbReference>
<dbReference type="InterPro" id="IPR036890">
    <property type="entry name" value="HATPase_C_sf"/>
</dbReference>
<feature type="domain" description="Histidine kinase" evidence="14">
    <location>
        <begin position="461"/>
        <end position="672"/>
    </location>
</feature>
<dbReference type="GO" id="GO:0005524">
    <property type="term" value="F:ATP binding"/>
    <property type="evidence" value="ECO:0007669"/>
    <property type="project" value="UniProtKB-KW"/>
</dbReference>
<evidence type="ECO:0000313" key="18">
    <source>
        <dbReference type="Proteomes" id="UP000629596"/>
    </source>
</evidence>
<sequence length="672" mass="77157">MKERHIYVKGVLIVFCLFLTDLYGSCRTDGKTDDAGERLKALYELSRQNWETPMEVPYLKSLVELAGEVDSMGYYYSALSSLGRYYCNINRLDSLTYWGNMVDSVTKARRETPLAKFDFLNYYCRYYLINGEYELAMNEAVMLQMLSKEKNNMTGLISSNEYLGLVYLLIGRDSDAVTAFEEALDLLKTKSKPDYELQIIPYLLIAYLHLDELDHVKSTLARFEESLQKIESYKSDIRENYPIKAKKCLLYANYLNLYVAEKNLPKARETVSLLPSYMDESMGPDVTSVYDLAMARYYFFIKDYPQALREIDKVLAVDYSSEPLKLKVDILKAAGRTDEALKQYAELLSLVEQTNVTAFTRQLNQLRMLHDLNDKKMQEQKLLYQKRQLSEKQLQLTASILVSCILLVLLYVLFRYSNRTRKLKNDLQVERETLIETTESLRVAKEQAEESNRLKTSFVANISHEIRTPLNAIVGFADLLQDADEAERNEYLKIIKNNTDMLLGLVNDVLDLSRLESDSFSVILEDCDLSECCQNAQERIRHRVQPGVKLGFTASDDHFILKTDDLRLQQLLNNLLSNAVKFTGQGEINLDYRVDRENRQVVFTVTDTGCGIPLDKQEVIFDRFAKVNEFIPGAGLGLPIARTIAIRLGGTLTVDPDYDKGARFIFVHPFGE</sequence>
<dbReference type="GO" id="GO:0016020">
    <property type="term" value="C:membrane"/>
    <property type="evidence" value="ECO:0007669"/>
    <property type="project" value="UniProtKB-SubCell"/>
</dbReference>
<dbReference type="EMBL" id="JACRTI010000020">
    <property type="protein sequence ID" value="MBC8602033.1"/>
    <property type="molecule type" value="Genomic_DNA"/>
</dbReference>
<dbReference type="Proteomes" id="UP000256321">
    <property type="component" value="Unassembled WGS sequence"/>
</dbReference>
<dbReference type="PROSITE" id="PS50109">
    <property type="entry name" value="HIS_KIN"/>
    <property type="match status" value="1"/>
</dbReference>
<dbReference type="PRINTS" id="PR00344">
    <property type="entry name" value="BCTRLSENSOR"/>
</dbReference>
<dbReference type="AlphaFoldDB" id="A0A3D8HER9"/>
<evidence type="ECO:0000256" key="7">
    <source>
        <dbReference type="ARBA" id="ARBA00022741"/>
    </source>
</evidence>
<keyword evidence="11" id="KW-0902">Two-component regulatory system</keyword>
<evidence type="ECO:0000259" key="14">
    <source>
        <dbReference type="PROSITE" id="PS50109"/>
    </source>
</evidence>
<comment type="subcellular location">
    <subcellularLocation>
        <location evidence="2">Membrane</location>
    </subcellularLocation>
</comment>
<accession>A0A3D8HER9</accession>
<organism evidence="16 17">
    <name type="scientific">Parabacteroides acidifaciens</name>
    <dbReference type="NCBI Taxonomy" id="2290935"/>
    <lineage>
        <taxon>Bacteria</taxon>
        <taxon>Pseudomonadati</taxon>
        <taxon>Bacteroidota</taxon>
        <taxon>Bacteroidia</taxon>
        <taxon>Bacteroidales</taxon>
        <taxon>Tannerellaceae</taxon>
        <taxon>Parabacteroides</taxon>
    </lineage>
</organism>
<dbReference type="Pfam" id="PF02518">
    <property type="entry name" value="HATPase_c"/>
    <property type="match status" value="1"/>
</dbReference>
<dbReference type="EMBL" id="QREV01000020">
    <property type="protein sequence ID" value="RDU49250.1"/>
    <property type="molecule type" value="Genomic_DNA"/>
</dbReference>
<evidence type="ECO:0000256" key="12">
    <source>
        <dbReference type="ARBA" id="ARBA00023136"/>
    </source>
</evidence>
<gene>
    <name evidence="16" type="ORF">DWU89_10180</name>
    <name evidence="15" type="ORF">H8784_09920</name>
</gene>
<evidence type="ECO:0000256" key="10">
    <source>
        <dbReference type="ARBA" id="ARBA00022989"/>
    </source>
</evidence>
<evidence type="ECO:0000256" key="4">
    <source>
        <dbReference type="ARBA" id="ARBA00022553"/>
    </source>
</evidence>
<dbReference type="InterPro" id="IPR004358">
    <property type="entry name" value="Sig_transdc_His_kin-like_C"/>
</dbReference>
<dbReference type="InterPro" id="IPR005467">
    <property type="entry name" value="His_kinase_dom"/>
</dbReference>
<keyword evidence="8 16" id="KW-0418">Kinase</keyword>
<dbReference type="InterPro" id="IPR003594">
    <property type="entry name" value="HATPase_dom"/>
</dbReference>
<evidence type="ECO:0000313" key="16">
    <source>
        <dbReference type="EMBL" id="RDU49250.1"/>
    </source>
</evidence>
<reference evidence="15 18" key="2">
    <citation type="submission" date="2020-08" db="EMBL/GenBank/DDBJ databases">
        <title>Genome public.</title>
        <authorList>
            <person name="Liu C."/>
            <person name="Sun Q."/>
        </authorList>
    </citation>
    <scope>NUCLEOTIDE SEQUENCE [LARGE SCALE GENOMIC DNA]</scope>
    <source>
        <strain evidence="15 18">426_9</strain>
    </source>
</reference>
<name>A0A3D8HER9_9BACT</name>
<dbReference type="InterPro" id="IPR036097">
    <property type="entry name" value="HisK_dim/P_sf"/>
</dbReference>
<dbReference type="InterPro" id="IPR050736">
    <property type="entry name" value="Sensor_HK_Regulatory"/>
</dbReference>
<reference evidence="16 17" key="1">
    <citation type="submission" date="2018-07" db="EMBL/GenBank/DDBJ databases">
        <title>Parabacteroides acidifaciens nov. sp., isolated from human feces.</title>
        <authorList>
            <person name="Wang Y.J."/>
        </authorList>
    </citation>
    <scope>NUCLEOTIDE SEQUENCE [LARGE SCALE GENOMIC DNA]</scope>
    <source>
        <strain evidence="16 17">426-9</strain>
    </source>
</reference>
<keyword evidence="4" id="KW-0597">Phosphoprotein</keyword>
<evidence type="ECO:0000256" key="11">
    <source>
        <dbReference type="ARBA" id="ARBA00023012"/>
    </source>
</evidence>
<dbReference type="SMART" id="SM00388">
    <property type="entry name" value="HisKA"/>
    <property type="match status" value="1"/>
</dbReference>
<dbReference type="Pfam" id="PF09976">
    <property type="entry name" value="TPR_21"/>
    <property type="match status" value="1"/>
</dbReference>
<keyword evidence="9" id="KW-0067">ATP-binding</keyword>
<dbReference type="SUPFAM" id="SSF47384">
    <property type="entry name" value="Homodimeric domain of signal transducing histidine kinase"/>
    <property type="match status" value="1"/>
</dbReference>
<dbReference type="EC" id="2.7.13.3" evidence="3"/>
<dbReference type="PANTHER" id="PTHR43711:SF26">
    <property type="entry name" value="SENSOR HISTIDINE KINASE RCSC"/>
    <property type="match status" value="1"/>
</dbReference>
<dbReference type="RefSeq" id="WP_115499539.1">
    <property type="nucleotide sequence ID" value="NZ_JACRTI010000020.1"/>
</dbReference>
<keyword evidence="18" id="KW-1185">Reference proteome</keyword>
<evidence type="ECO:0000256" key="8">
    <source>
        <dbReference type="ARBA" id="ARBA00022777"/>
    </source>
</evidence>
<dbReference type="Proteomes" id="UP000629596">
    <property type="component" value="Unassembled WGS sequence"/>
</dbReference>
<evidence type="ECO:0000256" key="5">
    <source>
        <dbReference type="ARBA" id="ARBA00022679"/>
    </source>
</evidence>
<protein>
    <recommendedName>
        <fullName evidence="3">histidine kinase</fullName>
        <ecNumber evidence="3">2.7.13.3</ecNumber>
    </recommendedName>
</protein>
<keyword evidence="6 13" id="KW-0812">Transmembrane</keyword>
<dbReference type="PANTHER" id="PTHR43711">
    <property type="entry name" value="TWO-COMPONENT HISTIDINE KINASE"/>
    <property type="match status" value="1"/>
</dbReference>
<dbReference type="InterPro" id="IPR011990">
    <property type="entry name" value="TPR-like_helical_dom_sf"/>
</dbReference>
<dbReference type="SUPFAM" id="SSF55874">
    <property type="entry name" value="ATPase domain of HSP90 chaperone/DNA topoisomerase II/histidine kinase"/>
    <property type="match status" value="1"/>
</dbReference>
<keyword evidence="10 13" id="KW-1133">Transmembrane helix</keyword>
<evidence type="ECO:0000256" key="6">
    <source>
        <dbReference type="ARBA" id="ARBA00022692"/>
    </source>
</evidence>